<gene>
    <name evidence="11" type="ORF">EV678_0262</name>
</gene>
<dbReference type="PANTHER" id="PTHR23418">
    <property type="entry name" value="ACIREDUCTONE DIOXYGENASE"/>
    <property type="match status" value="1"/>
</dbReference>
<keyword evidence="7" id="KW-0560">Oxidoreductase</keyword>
<evidence type="ECO:0000256" key="4">
    <source>
        <dbReference type="ARBA" id="ARBA00022605"/>
    </source>
</evidence>
<dbReference type="GO" id="GO:0051213">
    <property type="term" value="F:dioxygenase activity"/>
    <property type="evidence" value="ECO:0007669"/>
    <property type="project" value="UniProtKB-KW"/>
</dbReference>
<sequence length="191" mass="20628">MARLFTPDGKYEADPATVNALARSLGLTLRHLPLPQDPHTAALLARPELDPAQQAQLLQHLDASLGQAVQAPAGAGRDLVAFHADLPELPRLRQQFAQVHTHTDHEVRYILAGTGYFGVVRADGSQVLLEAGPGDYLEVPAGTEHWFALGPDPGLKALRLFSREKQWVADYTGRQADPALLGLLQAGTDSH</sequence>
<keyword evidence="4" id="KW-0028">Amino-acid biosynthesis</keyword>
<dbReference type="Proteomes" id="UP000292136">
    <property type="component" value="Unassembled WGS sequence"/>
</dbReference>
<evidence type="ECO:0000256" key="8">
    <source>
        <dbReference type="ARBA" id="ARBA00023004"/>
    </source>
</evidence>
<evidence type="ECO:0000256" key="5">
    <source>
        <dbReference type="ARBA" id="ARBA00022723"/>
    </source>
</evidence>
<keyword evidence="5" id="KW-0479">Metal-binding</keyword>
<name>A0ABY0ITW9_9RHOO</name>
<comment type="catalytic activity">
    <reaction evidence="1">
        <text>1,2-dihydroxy-5-(methylsulfanyl)pent-1-en-3-one + O2 = 4-methylsulfanyl-2-oxobutanoate + formate + 2 H(+)</text>
        <dbReference type="Rhea" id="RHEA:24504"/>
        <dbReference type="ChEBI" id="CHEBI:15378"/>
        <dbReference type="ChEBI" id="CHEBI:15379"/>
        <dbReference type="ChEBI" id="CHEBI:15740"/>
        <dbReference type="ChEBI" id="CHEBI:16723"/>
        <dbReference type="ChEBI" id="CHEBI:49252"/>
        <dbReference type="EC" id="1.13.11.54"/>
    </reaction>
</comment>
<keyword evidence="6 11" id="KW-0223">Dioxygenase</keyword>
<dbReference type="EC" id="1.13.11.54" evidence="10"/>
<evidence type="ECO:0000256" key="1">
    <source>
        <dbReference type="ARBA" id="ARBA00000428"/>
    </source>
</evidence>
<evidence type="ECO:0000313" key="11">
    <source>
        <dbReference type="EMBL" id="RZT89476.1"/>
    </source>
</evidence>
<evidence type="ECO:0000256" key="3">
    <source>
        <dbReference type="ARBA" id="ARBA00022596"/>
    </source>
</evidence>
<protein>
    <recommendedName>
        <fullName evidence="10">acireductone dioxygenase (Fe(2+)-requiring)</fullName>
        <ecNumber evidence="10">1.13.11.54</ecNumber>
    </recommendedName>
</protein>
<proteinExistence type="predicted"/>
<keyword evidence="3" id="KW-0533">Nickel</keyword>
<keyword evidence="9" id="KW-0486">Methionine biosynthesis</keyword>
<dbReference type="Gene3D" id="2.60.120.10">
    <property type="entry name" value="Jelly Rolls"/>
    <property type="match status" value="1"/>
</dbReference>
<reference evidence="11 12" key="1">
    <citation type="submission" date="2019-02" db="EMBL/GenBank/DDBJ databases">
        <title>Genomic Encyclopedia of Type Strains, Phase IV (KMG-IV): sequencing the most valuable type-strain genomes for metagenomic binning, comparative biology and taxonomic classification.</title>
        <authorList>
            <person name="Goeker M."/>
        </authorList>
    </citation>
    <scope>NUCLEOTIDE SEQUENCE [LARGE SCALE GENOMIC DNA]</scope>
    <source>
        <strain evidence="11 12">DSM 21223</strain>
    </source>
</reference>
<dbReference type="InterPro" id="IPR014710">
    <property type="entry name" value="RmlC-like_jellyroll"/>
</dbReference>
<dbReference type="SUPFAM" id="SSF51182">
    <property type="entry name" value="RmlC-like cupins"/>
    <property type="match status" value="1"/>
</dbReference>
<dbReference type="InterPro" id="IPR004313">
    <property type="entry name" value="ARD"/>
</dbReference>
<dbReference type="Pfam" id="PF03079">
    <property type="entry name" value="ARD"/>
    <property type="match status" value="1"/>
</dbReference>
<comment type="cofactor">
    <cofactor evidence="2">
        <name>Fe(2+)</name>
        <dbReference type="ChEBI" id="CHEBI:29033"/>
    </cofactor>
</comment>
<evidence type="ECO:0000313" key="12">
    <source>
        <dbReference type="Proteomes" id="UP000292136"/>
    </source>
</evidence>
<keyword evidence="8" id="KW-0408">Iron</keyword>
<evidence type="ECO:0000256" key="6">
    <source>
        <dbReference type="ARBA" id="ARBA00022964"/>
    </source>
</evidence>
<accession>A0ABY0ITW9</accession>
<evidence type="ECO:0000256" key="7">
    <source>
        <dbReference type="ARBA" id="ARBA00023002"/>
    </source>
</evidence>
<evidence type="ECO:0000256" key="9">
    <source>
        <dbReference type="ARBA" id="ARBA00023167"/>
    </source>
</evidence>
<dbReference type="InterPro" id="IPR011051">
    <property type="entry name" value="RmlC_Cupin_sf"/>
</dbReference>
<comment type="caution">
    <text evidence="11">The sequence shown here is derived from an EMBL/GenBank/DDBJ whole genome shotgun (WGS) entry which is preliminary data.</text>
</comment>
<dbReference type="RefSeq" id="WP_130458225.1">
    <property type="nucleotide sequence ID" value="NZ_SHKM01000001.1"/>
</dbReference>
<dbReference type="PANTHER" id="PTHR23418:SF0">
    <property type="entry name" value="ACIREDUCTONE DIOXYGENASE"/>
    <property type="match status" value="1"/>
</dbReference>
<evidence type="ECO:0000256" key="10">
    <source>
        <dbReference type="ARBA" id="ARBA00039005"/>
    </source>
</evidence>
<keyword evidence="12" id="KW-1185">Reference proteome</keyword>
<evidence type="ECO:0000256" key="2">
    <source>
        <dbReference type="ARBA" id="ARBA00001954"/>
    </source>
</evidence>
<dbReference type="CDD" id="cd02232">
    <property type="entry name" value="cupin_ARD"/>
    <property type="match status" value="1"/>
</dbReference>
<organism evidence="11 12">
    <name type="scientific">Azospira oryzae</name>
    <dbReference type="NCBI Taxonomy" id="146939"/>
    <lineage>
        <taxon>Bacteria</taxon>
        <taxon>Pseudomonadati</taxon>
        <taxon>Pseudomonadota</taxon>
        <taxon>Betaproteobacteria</taxon>
        <taxon>Rhodocyclales</taxon>
        <taxon>Rhodocyclaceae</taxon>
        <taxon>Azospira</taxon>
    </lineage>
</organism>
<dbReference type="EMBL" id="SHKM01000001">
    <property type="protein sequence ID" value="RZT89476.1"/>
    <property type="molecule type" value="Genomic_DNA"/>
</dbReference>